<dbReference type="KEGG" id="tca:661734"/>
<evidence type="ECO:0000256" key="3">
    <source>
        <dbReference type="ARBA" id="ARBA00023098"/>
    </source>
</evidence>
<gene>
    <name evidence="7" type="primary">AUGUSTUS-3.0.2_09834</name>
    <name evidence="7" type="ORF">TcasGA2_TC009834</name>
</gene>
<dbReference type="eggNOG" id="KOG1221">
    <property type="taxonomic scope" value="Eukaryota"/>
</dbReference>
<dbReference type="SUPFAM" id="SSF51735">
    <property type="entry name" value="NAD(P)-binding Rossmann-fold domains"/>
    <property type="match status" value="1"/>
</dbReference>
<keyword evidence="4" id="KW-0521">NADP</keyword>
<feature type="transmembrane region" description="Helical" evidence="4">
    <location>
        <begin position="357"/>
        <end position="376"/>
    </location>
</feature>
<dbReference type="InParanoid" id="D6WPX2"/>
<dbReference type="GO" id="GO:0035336">
    <property type="term" value="P:long-chain fatty-acyl-CoA metabolic process"/>
    <property type="evidence" value="ECO:0000318"/>
    <property type="project" value="GO_Central"/>
</dbReference>
<comment type="catalytic activity">
    <reaction evidence="4">
        <text>a long-chain fatty acyl-CoA + 2 NADPH + 2 H(+) = a long-chain primary fatty alcohol + 2 NADP(+) + CoA</text>
        <dbReference type="Rhea" id="RHEA:52716"/>
        <dbReference type="ChEBI" id="CHEBI:15378"/>
        <dbReference type="ChEBI" id="CHEBI:57287"/>
        <dbReference type="ChEBI" id="CHEBI:57783"/>
        <dbReference type="ChEBI" id="CHEBI:58349"/>
        <dbReference type="ChEBI" id="CHEBI:77396"/>
        <dbReference type="ChEBI" id="CHEBI:83139"/>
        <dbReference type="EC" id="1.2.1.84"/>
    </reaction>
</comment>
<dbReference type="OMA" id="WECMSAV"/>
<dbReference type="CDD" id="cd05236">
    <property type="entry name" value="FAR-N_SDR_e"/>
    <property type="match status" value="1"/>
</dbReference>
<evidence type="ECO:0000256" key="4">
    <source>
        <dbReference type="RuleBase" id="RU363097"/>
    </source>
</evidence>
<evidence type="ECO:0000259" key="6">
    <source>
        <dbReference type="Pfam" id="PF07993"/>
    </source>
</evidence>
<dbReference type="CDD" id="cd09071">
    <property type="entry name" value="FAR_C"/>
    <property type="match status" value="1"/>
</dbReference>
<dbReference type="AlphaFoldDB" id="D6WPX2"/>
<keyword evidence="2 4" id="KW-0444">Lipid biosynthesis</keyword>
<organism evidence="7 8">
    <name type="scientific">Tribolium castaneum</name>
    <name type="common">Red flour beetle</name>
    <dbReference type="NCBI Taxonomy" id="7070"/>
    <lineage>
        <taxon>Eukaryota</taxon>
        <taxon>Metazoa</taxon>
        <taxon>Ecdysozoa</taxon>
        <taxon>Arthropoda</taxon>
        <taxon>Hexapoda</taxon>
        <taxon>Insecta</taxon>
        <taxon>Pterygota</taxon>
        <taxon>Neoptera</taxon>
        <taxon>Endopterygota</taxon>
        <taxon>Coleoptera</taxon>
        <taxon>Polyphaga</taxon>
        <taxon>Cucujiformia</taxon>
        <taxon>Tenebrionidae</taxon>
        <taxon>Tenebrionidae incertae sedis</taxon>
        <taxon>Tribolium</taxon>
    </lineage>
</organism>
<dbReference type="InterPro" id="IPR026055">
    <property type="entry name" value="FAR"/>
</dbReference>
<dbReference type="Pfam" id="PF03015">
    <property type="entry name" value="Sterile"/>
    <property type="match status" value="1"/>
</dbReference>
<comment type="function">
    <text evidence="4">Catalyzes the reduction of fatty acyl-CoA to fatty alcohols.</text>
</comment>
<dbReference type="HOGENOM" id="CLU_024661_0_0_1"/>
<dbReference type="Pfam" id="PF07993">
    <property type="entry name" value="NAD_binding_4"/>
    <property type="match status" value="1"/>
</dbReference>
<evidence type="ECO:0000256" key="2">
    <source>
        <dbReference type="ARBA" id="ARBA00022516"/>
    </source>
</evidence>
<dbReference type="InterPro" id="IPR033640">
    <property type="entry name" value="FAR_C"/>
</dbReference>
<keyword evidence="3 4" id="KW-0443">Lipid metabolism</keyword>
<keyword evidence="4" id="KW-0472">Membrane</keyword>
<keyword evidence="4" id="KW-1133">Transmembrane helix</keyword>
<dbReference type="EC" id="1.2.1.84" evidence="4"/>
<dbReference type="GO" id="GO:0080019">
    <property type="term" value="F:alcohol-forming very long-chain fatty acyl-CoA reductase activity"/>
    <property type="evidence" value="ECO:0000318"/>
    <property type="project" value="GO_Central"/>
</dbReference>
<dbReference type="InterPro" id="IPR036291">
    <property type="entry name" value="NAD(P)-bd_dom_sf"/>
</dbReference>
<dbReference type="GO" id="GO:0102965">
    <property type="term" value="F:alcohol-forming long-chain fatty acyl-CoA reductase activity"/>
    <property type="evidence" value="ECO:0007669"/>
    <property type="project" value="UniProtKB-EC"/>
</dbReference>
<dbReference type="PANTHER" id="PTHR11011">
    <property type="entry name" value="MALE STERILITY PROTEIN 2-RELATED"/>
    <property type="match status" value="1"/>
</dbReference>
<proteinExistence type="inferred from homology"/>
<accession>D6WPX2</accession>
<dbReference type="Proteomes" id="UP000007266">
    <property type="component" value="Linkage group 7"/>
</dbReference>
<protein>
    <recommendedName>
        <fullName evidence="4">Fatty acyl-CoA reductase</fullName>
        <ecNumber evidence="4">1.2.1.84</ecNumber>
    </recommendedName>
</protein>
<evidence type="ECO:0000256" key="1">
    <source>
        <dbReference type="ARBA" id="ARBA00005928"/>
    </source>
</evidence>
<dbReference type="EMBL" id="KQ971354">
    <property type="protein sequence ID" value="EFA06889.2"/>
    <property type="molecule type" value="Genomic_DNA"/>
</dbReference>
<feature type="domain" description="Fatty acyl-CoA reductase C-terminal" evidence="5">
    <location>
        <begin position="360"/>
        <end position="452"/>
    </location>
</feature>
<keyword evidence="4" id="KW-0560">Oxidoreductase</keyword>
<comment type="similarity">
    <text evidence="1 4">Belongs to the fatty acyl-CoA reductase family.</text>
</comment>
<dbReference type="GO" id="GO:0005777">
    <property type="term" value="C:peroxisome"/>
    <property type="evidence" value="ECO:0000318"/>
    <property type="project" value="GO_Central"/>
</dbReference>
<feature type="transmembrane region" description="Helical" evidence="4">
    <location>
        <begin position="464"/>
        <end position="483"/>
    </location>
</feature>
<keyword evidence="4" id="KW-0812">Transmembrane</keyword>
<dbReference type="InterPro" id="IPR013120">
    <property type="entry name" value="FAR_NAD-bd"/>
</dbReference>
<dbReference type="Gene3D" id="3.40.50.720">
    <property type="entry name" value="NAD(P)-binding Rossmann-like Domain"/>
    <property type="match status" value="1"/>
</dbReference>
<name>D6WPX2_TRICA</name>
<feature type="domain" description="Thioester reductase (TE)" evidence="6">
    <location>
        <begin position="16"/>
        <end position="286"/>
    </location>
</feature>
<dbReference type="OrthoDB" id="429813at2759"/>
<evidence type="ECO:0000259" key="5">
    <source>
        <dbReference type="Pfam" id="PF03015"/>
    </source>
</evidence>
<dbReference type="PANTHER" id="PTHR11011:SF60">
    <property type="entry name" value="FATTY ACYL-COA REDUCTASE-RELATED"/>
    <property type="match status" value="1"/>
</dbReference>
<sequence length="494" mass="57596">MESDIQNFFRGQTIFITGGTGFIGKVLIEKLLRVCYDLKTIYIIVRPKKGVSPEERFRKLFDFVCFEKMKKMRPNFFEKIQMIEGDCSQPNLGLSQQVRNILINEVTVVVSAAADVRFDQKLRNAVNSNIRSVGETLNLAKEITNLKALIYVSTAYWNPSPDCLHEKFYEPVIRAENLFRLVDSLNDETLEVLTPELLKDKWPNVYTFSKSVAEDLIKRQAKGLPLAIIRPGIIISSLEEPLPGWIDNLYGIVGLGAGIILGGIRSIYLKKLNPIHTVPCDYVVNCLLAVTWHLSNNQKCLTNDPVPIYNFVPERPITAGDYADVAERMKWKSPSGKMFWFPSCSYTENYYYHKIRIFIFHILLPYIVDIVLTFLGRKPIATREYRKINKLMDVTSYFCCTRFQFDSRNVKNLWRSLNTLDRDLFTFDLSNIEWNPYLENAIRYGNVFMFKETLDDMPRKKRKLYFLAFLHYTFTAFVCYFIFKMFYSVFSMFL</sequence>
<dbReference type="FunFam" id="3.40.50.720:FF:000639">
    <property type="entry name" value="Fatty acyl-CoA reductase"/>
    <property type="match status" value="1"/>
</dbReference>
<evidence type="ECO:0000313" key="8">
    <source>
        <dbReference type="Proteomes" id="UP000007266"/>
    </source>
</evidence>
<keyword evidence="8" id="KW-1185">Reference proteome</keyword>
<reference evidence="7 8" key="1">
    <citation type="journal article" date="2008" name="Nature">
        <title>The genome of the model beetle and pest Tribolium castaneum.</title>
        <authorList>
            <consortium name="Tribolium Genome Sequencing Consortium"/>
            <person name="Richards S."/>
            <person name="Gibbs R.A."/>
            <person name="Weinstock G.M."/>
            <person name="Brown S.J."/>
            <person name="Denell R."/>
            <person name="Beeman R.W."/>
            <person name="Gibbs R."/>
            <person name="Beeman R.W."/>
            <person name="Brown S.J."/>
            <person name="Bucher G."/>
            <person name="Friedrich M."/>
            <person name="Grimmelikhuijzen C.J."/>
            <person name="Klingler M."/>
            <person name="Lorenzen M."/>
            <person name="Richards S."/>
            <person name="Roth S."/>
            <person name="Schroder R."/>
            <person name="Tautz D."/>
            <person name="Zdobnov E.M."/>
            <person name="Muzny D."/>
            <person name="Gibbs R.A."/>
            <person name="Weinstock G.M."/>
            <person name="Attaway T."/>
            <person name="Bell S."/>
            <person name="Buhay C.J."/>
            <person name="Chandrabose M.N."/>
            <person name="Chavez D."/>
            <person name="Clerk-Blankenburg K.P."/>
            <person name="Cree A."/>
            <person name="Dao M."/>
            <person name="Davis C."/>
            <person name="Chacko J."/>
            <person name="Dinh H."/>
            <person name="Dugan-Rocha S."/>
            <person name="Fowler G."/>
            <person name="Garner T.T."/>
            <person name="Garnes J."/>
            <person name="Gnirke A."/>
            <person name="Hawes A."/>
            <person name="Hernandez J."/>
            <person name="Hines S."/>
            <person name="Holder M."/>
            <person name="Hume J."/>
            <person name="Jhangiani S.N."/>
            <person name="Joshi V."/>
            <person name="Khan Z.M."/>
            <person name="Jackson L."/>
            <person name="Kovar C."/>
            <person name="Kowis A."/>
            <person name="Lee S."/>
            <person name="Lewis L.R."/>
            <person name="Margolis J."/>
            <person name="Morgan M."/>
            <person name="Nazareth L.V."/>
            <person name="Nguyen N."/>
            <person name="Okwuonu G."/>
            <person name="Parker D."/>
            <person name="Richards S."/>
            <person name="Ruiz S.J."/>
            <person name="Santibanez J."/>
            <person name="Savard J."/>
            <person name="Scherer S.E."/>
            <person name="Schneider B."/>
            <person name="Sodergren E."/>
            <person name="Tautz D."/>
            <person name="Vattahil S."/>
            <person name="Villasana D."/>
            <person name="White C.S."/>
            <person name="Wright R."/>
            <person name="Park Y."/>
            <person name="Beeman R.W."/>
            <person name="Lord J."/>
            <person name="Oppert B."/>
            <person name="Lorenzen M."/>
            <person name="Brown S."/>
            <person name="Wang L."/>
            <person name="Savard J."/>
            <person name="Tautz D."/>
            <person name="Richards S."/>
            <person name="Weinstock G."/>
            <person name="Gibbs R.A."/>
            <person name="Liu Y."/>
            <person name="Worley K."/>
            <person name="Weinstock G."/>
            <person name="Elsik C.G."/>
            <person name="Reese J.T."/>
            <person name="Elhaik E."/>
            <person name="Landan G."/>
            <person name="Graur D."/>
            <person name="Arensburger P."/>
            <person name="Atkinson P."/>
            <person name="Beeman R.W."/>
            <person name="Beidler J."/>
            <person name="Brown S.J."/>
            <person name="Demuth J.P."/>
            <person name="Drury D.W."/>
            <person name="Du Y.Z."/>
            <person name="Fujiwara H."/>
            <person name="Lorenzen M."/>
            <person name="Maselli V."/>
            <person name="Osanai M."/>
            <person name="Park Y."/>
            <person name="Robertson H.M."/>
            <person name="Tu Z."/>
            <person name="Wang J.J."/>
            <person name="Wang S."/>
            <person name="Richards S."/>
            <person name="Song H."/>
            <person name="Zhang L."/>
            <person name="Sodergren E."/>
            <person name="Werner D."/>
            <person name="Stanke M."/>
            <person name="Morgenstern B."/>
            <person name="Solovyev V."/>
            <person name="Kosarev P."/>
            <person name="Brown G."/>
            <person name="Chen H.C."/>
            <person name="Ermolaeva O."/>
            <person name="Hlavina W."/>
            <person name="Kapustin Y."/>
            <person name="Kiryutin B."/>
            <person name="Kitts P."/>
            <person name="Maglott D."/>
            <person name="Pruitt K."/>
            <person name="Sapojnikov V."/>
            <person name="Souvorov A."/>
            <person name="Mackey A.J."/>
            <person name="Waterhouse R.M."/>
            <person name="Wyder S."/>
            <person name="Zdobnov E.M."/>
            <person name="Zdobnov E.M."/>
            <person name="Wyder S."/>
            <person name="Kriventseva E.V."/>
            <person name="Kadowaki T."/>
            <person name="Bork P."/>
            <person name="Aranda M."/>
            <person name="Bao R."/>
            <person name="Beermann A."/>
            <person name="Berns N."/>
            <person name="Bolognesi R."/>
            <person name="Bonneton F."/>
            <person name="Bopp D."/>
            <person name="Brown S.J."/>
            <person name="Bucher G."/>
            <person name="Butts T."/>
            <person name="Chaumot A."/>
            <person name="Denell R.E."/>
            <person name="Ferrier D.E."/>
            <person name="Friedrich M."/>
            <person name="Gordon C.M."/>
            <person name="Jindra M."/>
            <person name="Klingler M."/>
            <person name="Lan Q."/>
            <person name="Lattorff H.M."/>
            <person name="Laudet V."/>
            <person name="von Levetsow C."/>
            <person name="Liu Z."/>
            <person name="Lutz R."/>
            <person name="Lynch J.A."/>
            <person name="da Fonseca R.N."/>
            <person name="Posnien N."/>
            <person name="Reuter R."/>
            <person name="Roth S."/>
            <person name="Savard J."/>
            <person name="Schinko J.B."/>
            <person name="Schmitt C."/>
            <person name="Schoppmeier M."/>
            <person name="Schroder R."/>
            <person name="Shippy T.D."/>
            <person name="Simonnet F."/>
            <person name="Marques-Souza H."/>
            <person name="Tautz D."/>
            <person name="Tomoyasu Y."/>
            <person name="Trauner J."/>
            <person name="Van der Zee M."/>
            <person name="Vervoort M."/>
            <person name="Wittkopp N."/>
            <person name="Wimmer E.A."/>
            <person name="Yang X."/>
            <person name="Jones A.K."/>
            <person name="Sattelle D.B."/>
            <person name="Ebert P.R."/>
            <person name="Nelson D."/>
            <person name="Scott J.G."/>
            <person name="Beeman R.W."/>
            <person name="Muthukrishnan S."/>
            <person name="Kramer K.J."/>
            <person name="Arakane Y."/>
            <person name="Beeman R.W."/>
            <person name="Zhu Q."/>
            <person name="Hogenkamp D."/>
            <person name="Dixit R."/>
            <person name="Oppert B."/>
            <person name="Jiang H."/>
            <person name="Zou Z."/>
            <person name="Marshall J."/>
            <person name="Elpidina E."/>
            <person name="Vinokurov K."/>
            <person name="Oppert C."/>
            <person name="Zou Z."/>
            <person name="Evans J."/>
            <person name="Lu Z."/>
            <person name="Zhao P."/>
            <person name="Sumathipala N."/>
            <person name="Altincicek B."/>
            <person name="Vilcinskas A."/>
            <person name="Williams M."/>
            <person name="Hultmark D."/>
            <person name="Hetru C."/>
            <person name="Jiang H."/>
            <person name="Grimmelikhuijzen C.J."/>
            <person name="Hauser F."/>
            <person name="Cazzamali G."/>
            <person name="Williamson M."/>
            <person name="Park Y."/>
            <person name="Li B."/>
            <person name="Tanaka Y."/>
            <person name="Predel R."/>
            <person name="Neupert S."/>
            <person name="Schachtner J."/>
            <person name="Verleyen P."/>
            <person name="Raible F."/>
            <person name="Bork P."/>
            <person name="Friedrich M."/>
            <person name="Walden K.K."/>
            <person name="Robertson H.M."/>
            <person name="Angeli S."/>
            <person name="Foret S."/>
            <person name="Bucher G."/>
            <person name="Schuetz S."/>
            <person name="Maleszka R."/>
            <person name="Wimmer E.A."/>
            <person name="Beeman R.W."/>
            <person name="Lorenzen M."/>
            <person name="Tomoyasu Y."/>
            <person name="Miller S.C."/>
            <person name="Grossmann D."/>
            <person name="Bucher G."/>
        </authorList>
    </citation>
    <scope>NUCLEOTIDE SEQUENCE [LARGE SCALE GENOMIC DNA]</scope>
    <source>
        <strain evidence="7 8">Georgia GA2</strain>
    </source>
</reference>
<evidence type="ECO:0000313" key="7">
    <source>
        <dbReference type="EMBL" id="EFA06889.2"/>
    </source>
</evidence>
<reference evidence="7 8" key="2">
    <citation type="journal article" date="2010" name="Nucleic Acids Res.">
        <title>BeetleBase in 2010: revisions to provide comprehensive genomic information for Tribolium castaneum.</title>
        <authorList>
            <person name="Kim H.S."/>
            <person name="Murphy T."/>
            <person name="Xia J."/>
            <person name="Caragea D."/>
            <person name="Park Y."/>
            <person name="Beeman R.W."/>
            <person name="Lorenzen M.D."/>
            <person name="Butcher S."/>
            <person name="Manak J.R."/>
            <person name="Brown S.J."/>
        </authorList>
    </citation>
    <scope>GENOME REANNOTATION</scope>
    <source>
        <strain evidence="7 8">Georgia GA2</strain>
    </source>
</reference>